<dbReference type="PROSITE" id="PS00107">
    <property type="entry name" value="PROTEIN_KINASE_ATP"/>
    <property type="match status" value="1"/>
</dbReference>
<keyword evidence="4 7" id="KW-0547">Nucleotide-binding</keyword>
<keyword evidence="9" id="KW-1133">Transmembrane helix</keyword>
<feature type="compositionally biased region" description="Basic and acidic residues" evidence="8">
    <location>
        <begin position="510"/>
        <end position="543"/>
    </location>
</feature>
<name>A0A832A6P6_9BACT</name>
<feature type="compositionally biased region" description="Basic and acidic residues" evidence="8">
    <location>
        <begin position="451"/>
        <end position="461"/>
    </location>
</feature>
<feature type="compositionally biased region" description="Polar residues" evidence="8">
    <location>
        <begin position="500"/>
        <end position="509"/>
    </location>
</feature>
<keyword evidence="11" id="KW-0723">Serine/threonine-protein kinase</keyword>
<feature type="compositionally biased region" description="Polar residues" evidence="8">
    <location>
        <begin position="476"/>
        <end position="487"/>
    </location>
</feature>
<evidence type="ECO:0000256" key="2">
    <source>
        <dbReference type="ARBA" id="ARBA00012513"/>
    </source>
</evidence>
<feature type="region of interest" description="Disordered" evidence="8">
    <location>
        <begin position="1"/>
        <end position="26"/>
    </location>
</feature>
<dbReference type="CDD" id="cd14014">
    <property type="entry name" value="STKc_PknB_like"/>
    <property type="match status" value="1"/>
</dbReference>
<dbReference type="PANTHER" id="PTHR43671">
    <property type="entry name" value="SERINE/THREONINE-PROTEIN KINASE NEK"/>
    <property type="match status" value="1"/>
</dbReference>
<dbReference type="PANTHER" id="PTHR43671:SF13">
    <property type="entry name" value="SERINE_THREONINE-PROTEIN KINASE NEK2"/>
    <property type="match status" value="1"/>
</dbReference>
<dbReference type="AlphaFoldDB" id="A0A832A6P6"/>
<proteinExistence type="inferred from homology"/>
<comment type="similarity">
    <text evidence="1">Belongs to the protein kinase superfamily. NEK Ser/Thr protein kinase family. NIMA subfamily.</text>
</comment>
<feature type="binding site" evidence="7">
    <location>
        <position position="98"/>
    </location>
    <ligand>
        <name>ATP</name>
        <dbReference type="ChEBI" id="CHEBI:30616"/>
    </ligand>
</feature>
<dbReference type="SUPFAM" id="SSF56112">
    <property type="entry name" value="Protein kinase-like (PK-like)"/>
    <property type="match status" value="1"/>
</dbReference>
<dbReference type="GO" id="GO:0005524">
    <property type="term" value="F:ATP binding"/>
    <property type="evidence" value="ECO:0007669"/>
    <property type="project" value="UniProtKB-UniRule"/>
</dbReference>
<keyword evidence="9" id="KW-0472">Membrane</keyword>
<dbReference type="PROSITE" id="PS50011">
    <property type="entry name" value="PROTEIN_KINASE_DOM"/>
    <property type="match status" value="1"/>
</dbReference>
<protein>
    <recommendedName>
        <fullName evidence="2">non-specific serine/threonine protein kinase</fullName>
        <ecNumber evidence="2">2.7.11.1</ecNumber>
    </recommendedName>
</protein>
<evidence type="ECO:0000256" key="4">
    <source>
        <dbReference type="ARBA" id="ARBA00022741"/>
    </source>
</evidence>
<feature type="compositionally biased region" description="Pro residues" evidence="8">
    <location>
        <begin position="463"/>
        <end position="472"/>
    </location>
</feature>
<feature type="domain" description="Protein kinase" evidence="10">
    <location>
        <begin position="68"/>
        <end position="321"/>
    </location>
</feature>
<dbReference type="Pfam" id="PF00069">
    <property type="entry name" value="Pkinase"/>
    <property type="match status" value="1"/>
</dbReference>
<keyword evidence="5 11" id="KW-0418">Kinase</keyword>
<evidence type="ECO:0000256" key="7">
    <source>
        <dbReference type="PROSITE-ProRule" id="PRU10141"/>
    </source>
</evidence>
<organism evidence="11">
    <name type="scientific">Desulfacinum infernum</name>
    <dbReference type="NCBI Taxonomy" id="35837"/>
    <lineage>
        <taxon>Bacteria</taxon>
        <taxon>Pseudomonadati</taxon>
        <taxon>Thermodesulfobacteriota</taxon>
        <taxon>Syntrophobacteria</taxon>
        <taxon>Syntrophobacterales</taxon>
        <taxon>Syntrophobacteraceae</taxon>
        <taxon>Desulfacinum</taxon>
    </lineage>
</organism>
<evidence type="ECO:0000256" key="3">
    <source>
        <dbReference type="ARBA" id="ARBA00022679"/>
    </source>
</evidence>
<evidence type="ECO:0000256" key="5">
    <source>
        <dbReference type="ARBA" id="ARBA00022777"/>
    </source>
</evidence>
<reference evidence="11" key="1">
    <citation type="journal article" date="2020" name="mSystems">
        <title>Genome- and Community-Level Interaction Insights into Carbon Utilization and Element Cycling Functions of Hydrothermarchaeota in Hydrothermal Sediment.</title>
        <authorList>
            <person name="Zhou Z."/>
            <person name="Liu Y."/>
            <person name="Xu W."/>
            <person name="Pan J."/>
            <person name="Luo Z.H."/>
            <person name="Li M."/>
        </authorList>
    </citation>
    <scope>NUCLEOTIDE SEQUENCE [LARGE SCALE GENOMIC DNA]</scope>
    <source>
        <strain evidence="11">SpSt-456</strain>
    </source>
</reference>
<dbReference type="GO" id="GO:0004674">
    <property type="term" value="F:protein serine/threonine kinase activity"/>
    <property type="evidence" value="ECO:0007669"/>
    <property type="project" value="UniProtKB-KW"/>
</dbReference>
<dbReference type="InterPro" id="IPR050660">
    <property type="entry name" value="NEK_Ser/Thr_kinase"/>
</dbReference>
<evidence type="ECO:0000256" key="8">
    <source>
        <dbReference type="SAM" id="MobiDB-lite"/>
    </source>
</evidence>
<sequence length="543" mass="59822">MENNAMEESRRTCSRCRNQTTSGELSSNEYCCPHCGLELAYLDLAPNGTVRGIFGYMREEGEIIGDRYKIEKFLGKGGFGATYLVSDLKLKGKRRALKEVPELSFDESEVRVLSQLHHPFIPDIIDQFEKDGMVYLVLEFGGDKTIGQFCKDQGGPVSLATALPWMRQLGEALQYLHSQNPPVIHRDLKPDNILLDQNHHVMLIDFGISKEFNCSLFTRTIARAASHGFSPPEQVLGTGTDERSDIYAFGATFYYVLSGTVPPAAHDRVAGNALTPLKELAPQTPLALCELLERCLNLNMNERPQSIREILEVLKALQPELAMGDDYSTRTLRLEEAAGLETRKPLGPLGTGHKAINVPSPLPPQPVPRFKALWAALCFLVAVLLTTALVFYLQKKDPTPSLTIPAPGTKTTESKNDKPDSEPIKPSTSQKPDAPPSEVSPLHALAPTEPPRMDKPLEKPSESPTPLPPPQPSTTVIQPPKSNNEGASGTAAEEIKRRQTAAQGHSSTGKVKDTKTDPKEGRDKKTDPREGWGFHKHTDIKKY</sequence>
<feature type="transmembrane region" description="Helical" evidence="9">
    <location>
        <begin position="372"/>
        <end position="393"/>
    </location>
</feature>
<feature type="region of interest" description="Disordered" evidence="8">
    <location>
        <begin position="398"/>
        <end position="543"/>
    </location>
</feature>
<evidence type="ECO:0000313" key="11">
    <source>
        <dbReference type="EMBL" id="HFK97250.1"/>
    </source>
</evidence>
<dbReference type="PROSITE" id="PS00108">
    <property type="entry name" value="PROTEIN_KINASE_ST"/>
    <property type="match status" value="1"/>
</dbReference>
<evidence type="ECO:0000256" key="9">
    <source>
        <dbReference type="SAM" id="Phobius"/>
    </source>
</evidence>
<dbReference type="Gene3D" id="1.10.510.10">
    <property type="entry name" value="Transferase(Phosphotransferase) domain 1"/>
    <property type="match status" value="1"/>
</dbReference>
<dbReference type="Gene3D" id="3.30.200.20">
    <property type="entry name" value="Phosphorylase Kinase, domain 1"/>
    <property type="match status" value="1"/>
</dbReference>
<dbReference type="InterPro" id="IPR000719">
    <property type="entry name" value="Prot_kinase_dom"/>
</dbReference>
<dbReference type="InterPro" id="IPR011009">
    <property type="entry name" value="Kinase-like_dom_sf"/>
</dbReference>
<dbReference type="SMART" id="SM00220">
    <property type="entry name" value="S_TKc"/>
    <property type="match status" value="1"/>
</dbReference>
<dbReference type="InterPro" id="IPR008271">
    <property type="entry name" value="Ser/Thr_kinase_AS"/>
</dbReference>
<accession>A0A832A6P6</accession>
<evidence type="ECO:0000256" key="1">
    <source>
        <dbReference type="ARBA" id="ARBA00010886"/>
    </source>
</evidence>
<dbReference type="EC" id="2.7.11.1" evidence="2"/>
<gene>
    <name evidence="11" type="ORF">ENS06_07990</name>
</gene>
<keyword evidence="6 7" id="KW-0067">ATP-binding</keyword>
<dbReference type="InterPro" id="IPR017441">
    <property type="entry name" value="Protein_kinase_ATP_BS"/>
</dbReference>
<dbReference type="EMBL" id="DSTK01000023">
    <property type="protein sequence ID" value="HFK97250.1"/>
    <property type="molecule type" value="Genomic_DNA"/>
</dbReference>
<feature type="compositionally biased region" description="Basic and acidic residues" evidence="8">
    <location>
        <begin position="412"/>
        <end position="423"/>
    </location>
</feature>
<evidence type="ECO:0000259" key="10">
    <source>
        <dbReference type="PROSITE" id="PS50011"/>
    </source>
</evidence>
<keyword evidence="9" id="KW-0812">Transmembrane</keyword>
<feature type="compositionally biased region" description="Polar residues" evidence="8">
    <location>
        <begin position="15"/>
        <end position="26"/>
    </location>
</feature>
<evidence type="ECO:0000256" key="6">
    <source>
        <dbReference type="ARBA" id="ARBA00022840"/>
    </source>
</evidence>
<keyword evidence="3" id="KW-0808">Transferase</keyword>
<comment type="caution">
    <text evidence="11">The sequence shown here is derived from an EMBL/GenBank/DDBJ whole genome shotgun (WGS) entry which is preliminary data.</text>
</comment>